<name>A0ABT0LHY2_9GAMM</name>
<protein>
    <submittedName>
        <fullName evidence="2">Transposase</fullName>
    </submittedName>
</protein>
<dbReference type="Pfam" id="PF01610">
    <property type="entry name" value="DDE_Tnp_ISL3"/>
    <property type="match status" value="1"/>
</dbReference>
<keyword evidence="3" id="KW-1185">Reference proteome</keyword>
<evidence type="ECO:0000313" key="2">
    <source>
        <dbReference type="EMBL" id="MCL1127312.1"/>
    </source>
</evidence>
<dbReference type="Proteomes" id="UP001203423">
    <property type="component" value="Unassembled WGS sequence"/>
</dbReference>
<evidence type="ECO:0000259" key="1">
    <source>
        <dbReference type="Pfam" id="PF01610"/>
    </source>
</evidence>
<evidence type="ECO:0000313" key="3">
    <source>
        <dbReference type="Proteomes" id="UP001203423"/>
    </source>
</evidence>
<reference evidence="2 3" key="1">
    <citation type="submission" date="2022-01" db="EMBL/GenBank/DDBJ databases">
        <title>Whole genome-based taxonomy of the Shewanellaceae.</title>
        <authorList>
            <person name="Martin-Rodriguez A.J."/>
        </authorList>
    </citation>
    <scope>NUCLEOTIDE SEQUENCE [LARGE SCALE GENOMIC DNA]</scope>
    <source>
        <strain evidence="2 3">DSM 17177</strain>
    </source>
</reference>
<proteinExistence type="predicted"/>
<accession>A0ABT0LHY2</accession>
<organism evidence="2 3">
    <name type="scientific">Shewanella surugensis</name>
    <dbReference type="NCBI Taxonomy" id="212020"/>
    <lineage>
        <taxon>Bacteria</taxon>
        <taxon>Pseudomonadati</taxon>
        <taxon>Pseudomonadota</taxon>
        <taxon>Gammaproteobacteria</taxon>
        <taxon>Alteromonadales</taxon>
        <taxon>Shewanellaceae</taxon>
        <taxon>Shewanella</taxon>
    </lineage>
</organism>
<sequence length="87" mass="10276">MTKWVNTATASDLNYFGRFIQTLVNYQEQITHYFIARYTSGFVKGFNSRVKVLKRRCYGLSNTIKLFQRLLLDTIGMFRFAPNMTDF</sequence>
<dbReference type="EMBL" id="JAKIKS010000144">
    <property type="protein sequence ID" value="MCL1127312.1"/>
    <property type="molecule type" value="Genomic_DNA"/>
</dbReference>
<dbReference type="InterPro" id="IPR002560">
    <property type="entry name" value="Transposase_DDE"/>
</dbReference>
<comment type="caution">
    <text evidence="2">The sequence shown here is derived from an EMBL/GenBank/DDBJ whole genome shotgun (WGS) entry which is preliminary data.</text>
</comment>
<feature type="domain" description="Transposase IS204/IS1001/IS1096/IS1165 DDE" evidence="1">
    <location>
        <begin position="1"/>
        <end position="67"/>
    </location>
</feature>
<gene>
    <name evidence="2" type="ORF">L2764_23250</name>
</gene>